<sequence length="94" mass="10668">MNGSARIPMKDVRRYRNQPPPVSNRQFLLTSRVDLPSTSSSAAVDNVPDGLTRVSPIQKSSLSESHFNLQMTVIFNYRLFFTIAQRLKIEVQMA</sequence>
<proteinExistence type="predicted"/>
<keyword evidence="3" id="KW-1185">Reference proteome</keyword>
<protein>
    <submittedName>
        <fullName evidence="2 4">Uncharacterized protein</fullName>
    </submittedName>
</protein>
<reference evidence="4" key="2">
    <citation type="submission" date="2019-09" db="UniProtKB">
        <authorList>
            <consortium name="WormBaseParasite"/>
        </authorList>
    </citation>
    <scope>IDENTIFICATION</scope>
</reference>
<evidence type="ECO:0000313" key="3">
    <source>
        <dbReference type="Proteomes" id="UP000050761"/>
    </source>
</evidence>
<name>A0A183FCW9_HELPZ</name>
<dbReference type="AlphaFoldDB" id="A0A183FCW9"/>
<evidence type="ECO:0000256" key="1">
    <source>
        <dbReference type="SAM" id="MobiDB-lite"/>
    </source>
</evidence>
<accession>A0A183FCW9</accession>
<evidence type="ECO:0000313" key="4">
    <source>
        <dbReference type="WBParaSite" id="HPBE_0000401101-mRNA-1"/>
    </source>
</evidence>
<dbReference type="Proteomes" id="UP000050761">
    <property type="component" value="Unassembled WGS sequence"/>
</dbReference>
<organism evidence="3 4">
    <name type="scientific">Heligmosomoides polygyrus</name>
    <name type="common">Parasitic roundworm</name>
    <dbReference type="NCBI Taxonomy" id="6339"/>
    <lineage>
        <taxon>Eukaryota</taxon>
        <taxon>Metazoa</taxon>
        <taxon>Ecdysozoa</taxon>
        <taxon>Nematoda</taxon>
        <taxon>Chromadorea</taxon>
        <taxon>Rhabditida</taxon>
        <taxon>Rhabditina</taxon>
        <taxon>Rhabditomorpha</taxon>
        <taxon>Strongyloidea</taxon>
        <taxon>Heligmosomidae</taxon>
        <taxon>Heligmosomoides</taxon>
    </lineage>
</organism>
<gene>
    <name evidence="2" type="ORF">HPBE_LOCUS4012</name>
</gene>
<evidence type="ECO:0000313" key="2">
    <source>
        <dbReference type="EMBL" id="VDO57599.1"/>
    </source>
</evidence>
<feature type="region of interest" description="Disordered" evidence="1">
    <location>
        <begin position="1"/>
        <end position="23"/>
    </location>
</feature>
<dbReference type="EMBL" id="UZAH01023736">
    <property type="protein sequence ID" value="VDO57599.1"/>
    <property type="molecule type" value="Genomic_DNA"/>
</dbReference>
<accession>A0A3P7WUL1</accession>
<reference evidence="2 3" key="1">
    <citation type="submission" date="2018-11" db="EMBL/GenBank/DDBJ databases">
        <authorList>
            <consortium name="Pathogen Informatics"/>
        </authorList>
    </citation>
    <scope>NUCLEOTIDE SEQUENCE [LARGE SCALE GENOMIC DNA]</scope>
</reference>
<dbReference type="WBParaSite" id="HPBE_0000401101-mRNA-1">
    <property type="protein sequence ID" value="HPBE_0000401101-mRNA-1"/>
    <property type="gene ID" value="HPBE_0000401101"/>
</dbReference>